<organism evidence="4 5">
    <name type="scientific">Leptobrachium leishanense</name>
    <name type="common">Leishan spiny toad</name>
    <dbReference type="NCBI Taxonomy" id="445787"/>
    <lineage>
        <taxon>Eukaryota</taxon>
        <taxon>Metazoa</taxon>
        <taxon>Chordata</taxon>
        <taxon>Craniata</taxon>
        <taxon>Vertebrata</taxon>
        <taxon>Euteleostomi</taxon>
        <taxon>Amphibia</taxon>
        <taxon>Batrachia</taxon>
        <taxon>Anura</taxon>
        <taxon>Pelobatoidea</taxon>
        <taxon>Megophryidae</taxon>
        <taxon>Leptobrachium</taxon>
    </lineage>
</organism>
<evidence type="ECO:0000256" key="1">
    <source>
        <dbReference type="ARBA" id="ARBA00005600"/>
    </source>
</evidence>
<evidence type="ECO:0000313" key="4">
    <source>
        <dbReference type="Ensembl" id="ENSLLEP00000042028.1"/>
    </source>
</evidence>
<feature type="chain" id="PRO_5034275042" description="Ribonuclease A-domain domain-containing protein" evidence="2">
    <location>
        <begin position="21"/>
        <end position="163"/>
    </location>
</feature>
<evidence type="ECO:0000256" key="2">
    <source>
        <dbReference type="SAM" id="SignalP"/>
    </source>
</evidence>
<dbReference type="AlphaFoldDB" id="A0A8C5QVZ0"/>
<dbReference type="PANTHER" id="PTHR11437:SF66">
    <property type="entry name" value="RNASE 3"/>
    <property type="match status" value="1"/>
</dbReference>
<protein>
    <recommendedName>
        <fullName evidence="3">Ribonuclease A-domain domain-containing protein</fullName>
    </recommendedName>
</protein>
<feature type="domain" description="Ribonuclease A-domain" evidence="3">
    <location>
        <begin position="19"/>
        <end position="133"/>
    </location>
</feature>
<dbReference type="Pfam" id="PF00074">
    <property type="entry name" value="RnaseA"/>
    <property type="match status" value="1"/>
</dbReference>
<sequence length="163" mass="18472">NLDIVIILGIILCFSVLSQCQNVKSFMEKHIVQDNAEIICNDTIRNRNLRNRDGCRPRNTFIHDTNGHRIKGLCANIIESTVIISDMSFKLTDCKMQKGTQRPPNCAYKQKGETGKIHITCERNNPVHFVTFDVSFGVSWSPSILFVVALILLRELLTLVILT</sequence>
<dbReference type="InterPro" id="IPR001427">
    <property type="entry name" value="RNaseA"/>
</dbReference>
<dbReference type="InterPro" id="IPR036816">
    <property type="entry name" value="RNaseA-like_dom_sf"/>
</dbReference>
<comment type="similarity">
    <text evidence="1">Belongs to the pancreatic ribonuclease family.</text>
</comment>
<evidence type="ECO:0000259" key="3">
    <source>
        <dbReference type="SMART" id="SM00092"/>
    </source>
</evidence>
<dbReference type="SMART" id="SM00092">
    <property type="entry name" value="RNAse_Pc"/>
    <property type="match status" value="1"/>
</dbReference>
<dbReference type="Gene3D" id="3.10.130.10">
    <property type="entry name" value="Ribonuclease A-like domain"/>
    <property type="match status" value="1"/>
</dbReference>
<dbReference type="GO" id="GO:0004540">
    <property type="term" value="F:RNA nuclease activity"/>
    <property type="evidence" value="ECO:0007669"/>
    <property type="project" value="TreeGrafter"/>
</dbReference>
<accession>A0A8C5QVZ0</accession>
<proteinExistence type="inferred from homology"/>
<reference evidence="4" key="2">
    <citation type="submission" date="2025-09" db="UniProtKB">
        <authorList>
            <consortium name="Ensembl"/>
        </authorList>
    </citation>
    <scope>IDENTIFICATION</scope>
</reference>
<dbReference type="Ensembl" id="ENSLLET00000043710.1">
    <property type="protein sequence ID" value="ENSLLEP00000042028.1"/>
    <property type="gene ID" value="ENSLLEG00000026711.1"/>
</dbReference>
<evidence type="ECO:0000313" key="5">
    <source>
        <dbReference type="Proteomes" id="UP000694569"/>
    </source>
</evidence>
<dbReference type="GO" id="GO:0050830">
    <property type="term" value="P:defense response to Gram-positive bacterium"/>
    <property type="evidence" value="ECO:0007669"/>
    <property type="project" value="TreeGrafter"/>
</dbReference>
<dbReference type="OrthoDB" id="9893194at2759"/>
<name>A0A8C5QVZ0_9ANUR</name>
<dbReference type="SUPFAM" id="SSF54076">
    <property type="entry name" value="RNase A-like"/>
    <property type="match status" value="1"/>
</dbReference>
<dbReference type="GeneTree" id="ENSGT01000000220215"/>
<dbReference type="PANTHER" id="PTHR11437">
    <property type="entry name" value="RIBONUCLEASE"/>
    <property type="match status" value="1"/>
</dbReference>
<dbReference type="InterPro" id="IPR023412">
    <property type="entry name" value="RNaseA_domain"/>
</dbReference>
<feature type="signal peptide" evidence="2">
    <location>
        <begin position="1"/>
        <end position="20"/>
    </location>
</feature>
<keyword evidence="2" id="KW-0732">Signal</keyword>
<dbReference type="Proteomes" id="UP000694569">
    <property type="component" value="Unplaced"/>
</dbReference>
<keyword evidence="5" id="KW-1185">Reference proteome</keyword>
<dbReference type="GO" id="GO:0003676">
    <property type="term" value="F:nucleic acid binding"/>
    <property type="evidence" value="ECO:0007669"/>
    <property type="project" value="InterPro"/>
</dbReference>
<reference evidence="4" key="1">
    <citation type="submission" date="2025-08" db="UniProtKB">
        <authorList>
            <consortium name="Ensembl"/>
        </authorList>
    </citation>
    <scope>IDENTIFICATION</scope>
</reference>